<dbReference type="InterPro" id="IPR031158">
    <property type="entry name" value="GH10_AS"/>
</dbReference>
<reference evidence="13" key="2">
    <citation type="submission" date="2020-09" db="EMBL/GenBank/DDBJ databases">
        <authorList>
            <person name="Sun Q."/>
            <person name="Sedlacek I."/>
        </authorList>
    </citation>
    <scope>NUCLEOTIDE SEQUENCE</scope>
    <source>
        <strain evidence="13">CCM 8711</strain>
    </source>
</reference>
<keyword evidence="9 11" id="KW-0624">Polysaccharide degradation</keyword>
<evidence type="ECO:0000256" key="11">
    <source>
        <dbReference type="RuleBase" id="RU361174"/>
    </source>
</evidence>
<evidence type="ECO:0000259" key="12">
    <source>
        <dbReference type="PROSITE" id="PS51760"/>
    </source>
</evidence>
<dbReference type="EC" id="3.2.1.8" evidence="11"/>
<dbReference type="Pfam" id="PF00331">
    <property type="entry name" value="Glyco_hydro_10"/>
    <property type="match status" value="2"/>
</dbReference>
<keyword evidence="5" id="KW-0677">Repeat</keyword>
<feature type="active site" description="Nucleophile" evidence="10">
    <location>
        <position position="471"/>
    </location>
</feature>
<evidence type="ECO:0000256" key="5">
    <source>
        <dbReference type="ARBA" id="ARBA00022737"/>
    </source>
</evidence>
<evidence type="ECO:0000256" key="1">
    <source>
        <dbReference type="ARBA" id="ARBA00000681"/>
    </source>
</evidence>
<keyword evidence="6 11" id="KW-0378">Hydrolase</keyword>
<comment type="similarity">
    <text evidence="2 11">Belongs to the glycosyl hydrolase 10 (cellulase F) family.</text>
</comment>
<dbReference type="RefSeq" id="WP_188413610.1">
    <property type="nucleotide sequence ID" value="NZ_BMDO01000001.1"/>
</dbReference>
<dbReference type="GO" id="GO:0045493">
    <property type="term" value="P:xylan catabolic process"/>
    <property type="evidence" value="ECO:0007669"/>
    <property type="project" value="UniProtKB-KW"/>
</dbReference>
<dbReference type="AlphaFoldDB" id="A0A917N032"/>
<evidence type="ECO:0000256" key="3">
    <source>
        <dbReference type="ARBA" id="ARBA00022651"/>
    </source>
</evidence>
<gene>
    <name evidence="13" type="ORF">GCM10011425_05820</name>
</gene>
<dbReference type="EMBL" id="BMDO01000001">
    <property type="protein sequence ID" value="GGI49370.1"/>
    <property type="molecule type" value="Genomic_DNA"/>
</dbReference>
<comment type="catalytic activity">
    <reaction evidence="1 11">
        <text>Endohydrolysis of (1-&gt;4)-beta-D-xylosidic linkages in xylans.</text>
        <dbReference type="EC" id="3.2.1.8"/>
    </reaction>
</comment>
<accession>A0A917N032</accession>
<proteinExistence type="inferred from homology"/>
<dbReference type="SMART" id="SM00633">
    <property type="entry name" value="Glyco_10"/>
    <property type="match status" value="1"/>
</dbReference>
<dbReference type="Proteomes" id="UP000662074">
    <property type="component" value="Unassembled WGS sequence"/>
</dbReference>
<reference evidence="13" key="1">
    <citation type="journal article" date="2014" name="Int. J. Syst. Evol. Microbiol.">
        <title>Complete genome sequence of Corynebacterium casei LMG S-19264T (=DSM 44701T), isolated from a smear-ripened cheese.</title>
        <authorList>
            <consortium name="US DOE Joint Genome Institute (JGI-PGF)"/>
            <person name="Walter F."/>
            <person name="Albersmeier A."/>
            <person name="Kalinowski J."/>
            <person name="Ruckert C."/>
        </authorList>
    </citation>
    <scope>NUCLEOTIDE SEQUENCE</scope>
    <source>
        <strain evidence="13">CCM 8711</strain>
    </source>
</reference>
<dbReference type="InterPro" id="IPR001000">
    <property type="entry name" value="GH10_dom"/>
</dbReference>
<dbReference type="SUPFAM" id="SSF49785">
    <property type="entry name" value="Galactose-binding domain-like"/>
    <property type="match status" value="1"/>
</dbReference>
<dbReference type="InterPro" id="IPR003305">
    <property type="entry name" value="CenC_carb-bd"/>
</dbReference>
<dbReference type="Gene3D" id="2.60.120.260">
    <property type="entry name" value="Galactose-binding domain-like"/>
    <property type="match status" value="1"/>
</dbReference>
<evidence type="ECO:0000256" key="6">
    <source>
        <dbReference type="ARBA" id="ARBA00022801"/>
    </source>
</evidence>
<keyword evidence="4" id="KW-0732">Signal</keyword>
<evidence type="ECO:0000256" key="10">
    <source>
        <dbReference type="PROSITE-ProRule" id="PRU10061"/>
    </source>
</evidence>
<dbReference type="Pfam" id="PF02018">
    <property type="entry name" value="CBM_4_9"/>
    <property type="match status" value="1"/>
</dbReference>
<protein>
    <recommendedName>
        <fullName evidence="11">Beta-xylanase</fullName>
        <ecNumber evidence="11">3.2.1.8</ecNumber>
    </recommendedName>
</protein>
<evidence type="ECO:0000256" key="4">
    <source>
        <dbReference type="ARBA" id="ARBA00022729"/>
    </source>
</evidence>
<keyword evidence="14" id="KW-1185">Reference proteome</keyword>
<dbReference type="Gene3D" id="3.20.20.80">
    <property type="entry name" value="Glycosidases"/>
    <property type="match status" value="1"/>
</dbReference>
<keyword evidence="3" id="KW-0858">Xylan degradation</keyword>
<evidence type="ECO:0000313" key="13">
    <source>
        <dbReference type="EMBL" id="GGI49370.1"/>
    </source>
</evidence>
<feature type="domain" description="GH10" evidence="12">
    <location>
        <begin position="59"/>
        <end position="557"/>
    </location>
</feature>
<dbReference type="InterPro" id="IPR008979">
    <property type="entry name" value="Galactose-bd-like_sf"/>
</dbReference>
<sequence>MKKILHPLRFAATGLLLIYATSCKKENYDDITVPDVPLVTTTGNVNPADSIGTLKALTAASFPNMGMAITANSMLAGSPYLATVKAQANNITFGNELKEGSVVSTNGTYNYTTADNLYNICANNGLQVFGHTLVWHSQQSATYLNSLIAPIVTAPVLTNVLVNGGFETVSGTTISNWSVYNSPASFSSTTAANEVRSGTRALKVAVAAPVQPYQVQITSDLFNTTVGTNYTMTFYMKAASAGGRMRISTGTTAQYSADYNITTDWAPYTFTFPAKDAQTRVYFDMGYVANTYFVDDVTVTGPAVGSGSVEQTPAQKAAAIENEMKRYITTTMQRYAGKIKAWDVVNEAFVNNGQLRTNTNYTIPTANTTNEFLYGPYIGTKYDNNNYILKAFQYAKAADPTALRFINDYNLETSKAKVDSMKALVMFINSKGALVDGLGTQMHVAYNTTRTGIDYAFKTLASTGLKIRISELDVIANTARSATYVPSVTIPSLQADMYKYIVQSYLKNVPAAQRYGITVWGVADTDSWLNTAAAPDVPLLFDKNFKKKVTFSGFIQGLK</sequence>
<evidence type="ECO:0000256" key="2">
    <source>
        <dbReference type="ARBA" id="ARBA00007495"/>
    </source>
</evidence>
<dbReference type="PRINTS" id="PR00134">
    <property type="entry name" value="GLHYDRLASE10"/>
</dbReference>
<dbReference type="InterPro" id="IPR044846">
    <property type="entry name" value="GH10"/>
</dbReference>
<keyword evidence="8 11" id="KW-0326">Glycosidase</keyword>
<dbReference type="PROSITE" id="PS00591">
    <property type="entry name" value="GH10_1"/>
    <property type="match status" value="1"/>
</dbReference>
<dbReference type="GO" id="GO:0031176">
    <property type="term" value="F:endo-1,4-beta-xylanase activity"/>
    <property type="evidence" value="ECO:0007669"/>
    <property type="project" value="UniProtKB-EC"/>
</dbReference>
<organism evidence="13 14">
    <name type="scientific">Mucilaginibacter galii</name>
    <dbReference type="NCBI Taxonomy" id="2005073"/>
    <lineage>
        <taxon>Bacteria</taxon>
        <taxon>Pseudomonadati</taxon>
        <taxon>Bacteroidota</taxon>
        <taxon>Sphingobacteriia</taxon>
        <taxon>Sphingobacteriales</taxon>
        <taxon>Sphingobacteriaceae</taxon>
        <taxon>Mucilaginibacter</taxon>
    </lineage>
</organism>
<dbReference type="PANTHER" id="PTHR31490">
    <property type="entry name" value="GLYCOSYL HYDROLASE"/>
    <property type="match status" value="1"/>
</dbReference>
<name>A0A917N032_9SPHI</name>
<evidence type="ECO:0000256" key="9">
    <source>
        <dbReference type="ARBA" id="ARBA00023326"/>
    </source>
</evidence>
<evidence type="ECO:0000256" key="7">
    <source>
        <dbReference type="ARBA" id="ARBA00023277"/>
    </source>
</evidence>
<dbReference type="SUPFAM" id="SSF51445">
    <property type="entry name" value="(Trans)glycosidases"/>
    <property type="match status" value="1"/>
</dbReference>
<comment type="caution">
    <text evidence="13">The sequence shown here is derived from an EMBL/GenBank/DDBJ whole genome shotgun (WGS) entry which is preliminary data.</text>
</comment>
<evidence type="ECO:0000256" key="8">
    <source>
        <dbReference type="ARBA" id="ARBA00023295"/>
    </source>
</evidence>
<dbReference type="PROSITE" id="PS51760">
    <property type="entry name" value="GH10_2"/>
    <property type="match status" value="1"/>
</dbReference>
<evidence type="ECO:0000313" key="14">
    <source>
        <dbReference type="Proteomes" id="UP000662074"/>
    </source>
</evidence>
<dbReference type="InterPro" id="IPR017853">
    <property type="entry name" value="GH"/>
</dbReference>
<dbReference type="PANTHER" id="PTHR31490:SF88">
    <property type="entry name" value="BETA-XYLANASE"/>
    <property type="match status" value="1"/>
</dbReference>
<keyword evidence="7 11" id="KW-0119">Carbohydrate metabolism</keyword>